<organism evidence="2 3">
    <name type="scientific">Streptomyces puniciscabiei</name>
    <dbReference type="NCBI Taxonomy" id="164348"/>
    <lineage>
        <taxon>Bacteria</taxon>
        <taxon>Bacillati</taxon>
        <taxon>Actinomycetota</taxon>
        <taxon>Actinomycetes</taxon>
        <taxon>Kitasatosporales</taxon>
        <taxon>Streptomycetaceae</taxon>
        <taxon>Streptomyces</taxon>
    </lineage>
</organism>
<dbReference type="STRING" id="164348.BFF78_14660"/>
<name>A0A542UBZ3_9ACTN</name>
<evidence type="ECO:0008006" key="4">
    <source>
        <dbReference type="Google" id="ProtNLM"/>
    </source>
</evidence>
<dbReference type="AlphaFoldDB" id="A0A542UBZ3"/>
<feature type="transmembrane region" description="Helical" evidence="1">
    <location>
        <begin position="250"/>
        <end position="271"/>
    </location>
</feature>
<gene>
    <name evidence="2" type="ORF">FB563_1552</name>
</gene>
<accession>A0A542UBZ3</accession>
<dbReference type="EMBL" id="VFNX01000001">
    <property type="protein sequence ID" value="TQK96606.1"/>
    <property type="molecule type" value="Genomic_DNA"/>
</dbReference>
<evidence type="ECO:0000256" key="1">
    <source>
        <dbReference type="SAM" id="Phobius"/>
    </source>
</evidence>
<feature type="transmembrane region" description="Helical" evidence="1">
    <location>
        <begin position="82"/>
        <end position="99"/>
    </location>
</feature>
<dbReference type="OrthoDB" id="3480265at2"/>
<sequence>MATTTKPTTVAAGDRPRGQFRDLLAAERIKLFSQRSTCVLLALAPLITVCGEWFTCSGVHLVGASAHAAYDPLRGSFNSGTWGILMVGASTFGVLTMSSEYSSGLIRTTFLAVPNRLRVVLAKAVVVASVACVVGLITAIASFITAQTILSGDQLGISIRQPGVLQGFVASTAILPVCAVIGMAIGTLIRTSVAALFTAVLAPALLGAVPSGSNQLTAALSNSAPQNAWNTLTSLGTEWDSVGPFPPTALQSWTALAFWPLLTLLAALVLVRRRDV</sequence>
<proteinExistence type="predicted"/>
<feature type="transmembrane region" description="Helical" evidence="1">
    <location>
        <begin position="164"/>
        <end position="186"/>
    </location>
</feature>
<protein>
    <recommendedName>
        <fullName evidence="4">ABC-2 family transporter</fullName>
    </recommendedName>
</protein>
<dbReference type="RefSeq" id="WP_055708527.1">
    <property type="nucleotide sequence ID" value="NZ_JBPJFI010000001.1"/>
</dbReference>
<evidence type="ECO:0000313" key="2">
    <source>
        <dbReference type="EMBL" id="TQK96606.1"/>
    </source>
</evidence>
<feature type="transmembrane region" description="Helical" evidence="1">
    <location>
        <begin position="38"/>
        <end position="62"/>
    </location>
</feature>
<keyword evidence="1" id="KW-0812">Transmembrane</keyword>
<evidence type="ECO:0000313" key="3">
    <source>
        <dbReference type="Proteomes" id="UP000318103"/>
    </source>
</evidence>
<feature type="transmembrane region" description="Helical" evidence="1">
    <location>
        <begin position="120"/>
        <end position="144"/>
    </location>
</feature>
<keyword evidence="1" id="KW-0472">Membrane</keyword>
<reference evidence="2 3" key="1">
    <citation type="submission" date="2019-06" db="EMBL/GenBank/DDBJ databases">
        <title>Sequencing the genomes of 1000 actinobacteria strains.</title>
        <authorList>
            <person name="Klenk H.-P."/>
        </authorList>
    </citation>
    <scope>NUCLEOTIDE SEQUENCE [LARGE SCALE GENOMIC DNA]</scope>
    <source>
        <strain evidence="2 3">DSM 41929</strain>
    </source>
</reference>
<keyword evidence="1" id="KW-1133">Transmembrane helix</keyword>
<feature type="transmembrane region" description="Helical" evidence="1">
    <location>
        <begin position="193"/>
        <end position="213"/>
    </location>
</feature>
<comment type="caution">
    <text evidence="2">The sequence shown here is derived from an EMBL/GenBank/DDBJ whole genome shotgun (WGS) entry which is preliminary data.</text>
</comment>
<dbReference type="Proteomes" id="UP000318103">
    <property type="component" value="Unassembled WGS sequence"/>
</dbReference>
<keyword evidence="3" id="KW-1185">Reference proteome</keyword>